<feature type="domain" description="Teneurin-like YD-shell" evidence="8">
    <location>
        <begin position="1393"/>
        <end position="1613"/>
    </location>
</feature>
<dbReference type="KEGG" id="mhor:MSHOH_3183"/>
<evidence type="ECO:0000256" key="3">
    <source>
        <dbReference type="ARBA" id="ARBA00022737"/>
    </source>
</evidence>
<comment type="subcellular location">
    <subcellularLocation>
        <location evidence="1">Secreted</location>
    </subcellularLocation>
</comment>
<evidence type="ECO:0000313" key="9">
    <source>
        <dbReference type="EMBL" id="AKB79666.1"/>
    </source>
</evidence>
<evidence type="ECO:0000313" key="10">
    <source>
        <dbReference type="Proteomes" id="UP000033101"/>
    </source>
</evidence>
<reference evidence="9 10" key="1">
    <citation type="submission" date="2014-07" db="EMBL/GenBank/DDBJ databases">
        <title>Methanogenic archaea and the global carbon cycle.</title>
        <authorList>
            <person name="Henriksen J.R."/>
            <person name="Luke J."/>
            <person name="Reinhart S."/>
            <person name="Benedict M.N."/>
            <person name="Youngblut N.D."/>
            <person name="Metcalf M.E."/>
            <person name="Whitaker R.J."/>
            <person name="Metcalf W.W."/>
        </authorList>
    </citation>
    <scope>NUCLEOTIDE SEQUENCE [LARGE SCALE GENOMIC DNA]</scope>
    <source>
        <strain evidence="9 10">HB-1</strain>
    </source>
</reference>
<dbReference type="Pfam" id="PF12256">
    <property type="entry name" value="TcdB_toxin_midN"/>
    <property type="match status" value="1"/>
</dbReference>
<dbReference type="NCBIfam" id="TIGR01643">
    <property type="entry name" value="YD_repeat_2x"/>
    <property type="match status" value="1"/>
</dbReference>
<feature type="region of interest" description="Disordered" evidence="5">
    <location>
        <begin position="29"/>
        <end position="78"/>
    </location>
</feature>
<keyword evidence="10" id="KW-1185">Reference proteome</keyword>
<dbReference type="InterPro" id="IPR050708">
    <property type="entry name" value="T6SS_VgrG/RHS"/>
</dbReference>
<dbReference type="InterPro" id="IPR003284">
    <property type="entry name" value="Sal_SpvB"/>
</dbReference>
<feature type="domain" description="Teneurin-like YD-shell" evidence="8">
    <location>
        <begin position="1628"/>
        <end position="1776"/>
    </location>
</feature>
<feature type="domain" description="DUF2341" evidence="6">
    <location>
        <begin position="1128"/>
        <end position="1209"/>
    </location>
</feature>
<feature type="domain" description="Teneurin-like YD-shell" evidence="8">
    <location>
        <begin position="1835"/>
        <end position="2025"/>
    </location>
</feature>
<evidence type="ECO:0000256" key="2">
    <source>
        <dbReference type="ARBA" id="ARBA00022525"/>
    </source>
</evidence>
<organism evidence="9 10">
    <name type="scientific">Methanosarcina horonobensis HB-1 = JCM 15518</name>
    <dbReference type="NCBI Taxonomy" id="1434110"/>
    <lineage>
        <taxon>Archaea</taxon>
        <taxon>Methanobacteriati</taxon>
        <taxon>Methanobacteriota</taxon>
        <taxon>Stenosarchaea group</taxon>
        <taxon>Methanomicrobia</taxon>
        <taxon>Methanosarcinales</taxon>
        <taxon>Methanosarcinaceae</taxon>
        <taxon>Methanosarcina</taxon>
    </lineage>
</organism>
<dbReference type="STRING" id="1434110.MSHOH_3183"/>
<keyword evidence="4" id="KW-0843">Virulence</keyword>
<evidence type="ECO:0000259" key="6">
    <source>
        <dbReference type="Pfam" id="PF10102"/>
    </source>
</evidence>
<dbReference type="Proteomes" id="UP000033101">
    <property type="component" value="Chromosome"/>
</dbReference>
<evidence type="ECO:0000256" key="5">
    <source>
        <dbReference type="SAM" id="MobiDB-lite"/>
    </source>
</evidence>
<evidence type="ECO:0000259" key="8">
    <source>
        <dbReference type="Pfam" id="PF25023"/>
    </source>
</evidence>
<dbReference type="InterPro" id="IPR022385">
    <property type="entry name" value="Rhs_assc_core"/>
</dbReference>
<feature type="compositionally biased region" description="Acidic residues" evidence="5">
    <location>
        <begin position="58"/>
        <end position="77"/>
    </location>
</feature>
<dbReference type="PANTHER" id="PTHR32305:SF15">
    <property type="entry name" value="PROTEIN RHSA-RELATED"/>
    <property type="match status" value="1"/>
</dbReference>
<protein>
    <recommendedName>
        <fullName evidence="11">Insecticide toxin TcdB middle/N-terminal domain-containing protein</fullName>
    </recommendedName>
</protein>
<sequence>MPDWTERGSSLLVILLTPNVYCLENIETSQDGNYESSQADFDSYEENNENAVEKEETSEAISDLDSESVDDDSETASEDTVLTATSEDDIEPLGNAKAYLSPALENENDYFDASLFTGSFVYSYPIEALKGRAGLEPKVSLTYSSAMGSGGTYGSLGMGWSLNENCVIRDTRYTPDNTSDDRFILVLDGSTYKLVYVEEDESYHTEIESFMKIEKSTTGSNSFGDYWILKMPDGTKYRFGYNSDSEQRNSVESRNYVSKWWLDLIEDVNGNQIKYKYLENPKSGEIGSTYLDSITYNDNHAVIDFEFTEKPDSFTVYEYGNKICENSLISSITVQNDETILWEYDLDYNTQQSKLYLTSITKAGLNNAEFPPTIFEYGSIIEGWQESSSWISPIDFGGGRDRGERLVDINGDGLEDIIQGYIASNNAVCCSAWINTGDGWELNSSWETPTYFRHYTHDGGARLADVNGDGLVDIIQNGSYISSAWLNTGVGWEQNNSWTPPLDFGWSSDSGVRVLDINGDGLADIIKGYKSDYVHEYYDAYLNTGEGWIQDNSWNPPVCFSYDGSDQGIRLVDVNGDGLVDLVKYGSAWLNNGSGWEQDNSWGAPVSLLSIGICLADVNGDGLVDILKGYLYSEGSTYNAWINTGDGWEEKNSWNPPTLIGSYTKGLGVRFADLNGDGLTDIIQGNGLSCCYTWINTNTDSTEDYKTPGLLKKIQHPTGGSTTIKYEPSTNFDNTGNDGVSDLSMSMWVTSSVTRDNGITGTGRVVSTTNYTYKNGMQYFNPPEEIEFRGFGEVTVENEYSIIKHFFHQDNVLKGIENHTEVWDKNGNLYSSSNMEYTAQRTYPDVNLILLDSISKTQFDGLVKSPTSSAGWSSFIKYNEYDDYGNPLSITDYGDVNTTGDGKYLYYEYANAEGPWILGKKTHEWLKDSNQTKKSESWYYYDGTNDNSAISKGQLTKTISWNNMGDNPTVLYDYDNYGNIIQITNPEGASKNIEYDDNHLYPASIENALGQKECYEFNDLGRITKITDSNGISTAYVYDDLHRISKMLKVDDTLDSPSTEYTYYQDGVAPEKVLTKTKDCGSEENNYIVNGSIFKNYKTITISPSADGTLTDYQVSFDVAYEPEMQSDFDDVRFVDDNGIPLPYWIEEKTDSVSAKVWVKVPEIDGIHGTTINMYYGNSGVPSASNGNAVFDFFDDFESGVLDTAKWNTIGSPTIIDDSGDKVLRLTPNNDVNTFNKFSGTEYTVGGLMKFESFGYFGGPRMSLEVKEPNNQLARFSYRIESYPDGTGWTGTSITYASSSASFIPIAQARPSWSTGVWDRFSFSSSNNLQKLSSDKLNLSGTYANNLSGSIYIGTWDNGNDIRFSHIYVRKFASFEPTYVVGDTETGYDEGSTNTSYSYSTFDSTDSYDGFGQLIQKKYEGEDGWIIQNTAYNELGLVESAEVPHYSDQSGLSVTYEYDATGRPTVITNTDGTTLRYHYKLDNTTITNQNGVNKTLTSDVFGNVVRVYEFNGNETYVTSYGYDALNSLIEISPGCNDPQMPPSVYFTYDSLGRKVAMNDPDMGSWTYEYDLNGNLVNQTDARGVSTILSYDDLGRVTSIYYPNDEDVSFTYDLKFNGTLSKVKKGNVSSDYNYDLRYRVKDEAVTIDGTRYTTSYKYDSMDRVIRITYPNAASVNLRYNNQTLLESVEGVIDNLDYNARNQITRKEYSNGVVTTYTYDSQKLLLDRIYSAGLQDLNYDFDNVGNVLQIVDNAQNSVKTYGYDDLDRLVSAEMYSGSRVNLNYLIDFTYDQYGRIEINDATYGPVPFIEETALYEYSLTPFHAPVTYSVGSLGYDTNDLDYDANGNLIDDEDFIYVYNDANQLSEVRYSANNSLVEKYWYDANGQRIKKQNSTGEFTYYVNKFYEIENGTVISYFFLNDERIAKKTSEGMEWYLSDHLGSTSLMIDENGVEVERTDYFPYGQVRSGGLEKYGFTGQENDADTGLMYYGARYYSPEYSIFVQPDTMLPDPYNPQVLNRYSYALNNPVKYSDPSGHYVESALDVAFILMDLNDIRQDPSDLWAWGALGADGVCAVVPIATGGGLGVKAIKATNGIDNAVDTTKAIEKSVEVVDTVADAGKAVDNVGDTLKVSDNVPESLMVGEANTYVYYGVRDGENVYVGITNNPTKRIYQHGDRFDVLYVLNRGEPLTRKQSRAIEQAEIVSNPSFENKINSISPNRDFYDKAVEWGQNWLKGNGYKR</sequence>
<dbReference type="Gene3D" id="2.180.10.10">
    <property type="entry name" value="RHS repeat-associated core"/>
    <property type="match status" value="3"/>
</dbReference>
<proteinExistence type="predicted"/>
<dbReference type="Pfam" id="PF05593">
    <property type="entry name" value="RHS_repeat"/>
    <property type="match status" value="1"/>
</dbReference>
<dbReference type="PANTHER" id="PTHR32305">
    <property type="match status" value="1"/>
</dbReference>
<keyword evidence="3" id="KW-0677">Repeat</keyword>
<name>A0A0E3SF43_9EURY</name>
<dbReference type="Pfam" id="PF25023">
    <property type="entry name" value="TEN_YD-shell"/>
    <property type="match status" value="3"/>
</dbReference>
<dbReference type="Pfam" id="PF10102">
    <property type="entry name" value="DUF2341"/>
    <property type="match status" value="1"/>
</dbReference>
<dbReference type="InterPro" id="IPR028994">
    <property type="entry name" value="Integrin_alpha_N"/>
</dbReference>
<keyword evidence="2" id="KW-0964">Secreted</keyword>
<dbReference type="GO" id="GO:0005576">
    <property type="term" value="C:extracellular region"/>
    <property type="evidence" value="ECO:0007669"/>
    <property type="project" value="UniProtKB-SubCell"/>
</dbReference>
<evidence type="ECO:0000256" key="4">
    <source>
        <dbReference type="ARBA" id="ARBA00023026"/>
    </source>
</evidence>
<evidence type="ECO:0008006" key="11">
    <source>
        <dbReference type="Google" id="ProtNLM"/>
    </source>
</evidence>
<gene>
    <name evidence="9" type="ORF">MSHOH_3183</name>
</gene>
<dbReference type="HOGENOM" id="CLU_233016_0_0_2"/>
<dbReference type="SUPFAM" id="SSF69318">
    <property type="entry name" value="Integrin alpha N-terminal domain"/>
    <property type="match status" value="1"/>
</dbReference>
<feature type="domain" description="Insecticide toxin TcdB middle/N-terminal" evidence="7">
    <location>
        <begin position="664"/>
        <end position="797"/>
    </location>
</feature>
<dbReference type="GO" id="GO:0005737">
    <property type="term" value="C:cytoplasm"/>
    <property type="evidence" value="ECO:0007669"/>
    <property type="project" value="InterPro"/>
</dbReference>
<evidence type="ECO:0000256" key="1">
    <source>
        <dbReference type="ARBA" id="ARBA00004613"/>
    </source>
</evidence>
<dbReference type="InterPro" id="IPR031325">
    <property type="entry name" value="RHS_repeat"/>
</dbReference>
<accession>A0A0E3SF43</accession>
<evidence type="ECO:0000259" key="7">
    <source>
        <dbReference type="Pfam" id="PF12256"/>
    </source>
</evidence>
<feature type="compositionally biased region" description="Polar residues" evidence="5">
    <location>
        <begin position="29"/>
        <end position="40"/>
    </location>
</feature>
<dbReference type="PATRIC" id="fig|1434110.4.peg.4098"/>
<dbReference type="InterPro" id="IPR056823">
    <property type="entry name" value="TEN-like_YD-shell"/>
</dbReference>
<dbReference type="InterPro" id="IPR006530">
    <property type="entry name" value="YD"/>
</dbReference>
<dbReference type="InterPro" id="IPR022045">
    <property type="entry name" value="TcdB_toxin_mid/N"/>
</dbReference>
<dbReference type="EMBL" id="CP009516">
    <property type="protein sequence ID" value="AKB79666.1"/>
    <property type="molecule type" value="Genomic_DNA"/>
</dbReference>
<dbReference type="InterPro" id="IPR018765">
    <property type="entry name" value="DUF2341"/>
</dbReference>
<dbReference type="NCBIfam" id="TIGR03696">
    <property type="entry name" value="Rhs_assc_core"/>
    <property type="match status" value="1"/>
</dbReference>
<dbReference type="Pfam" id="PF03534">
    <property type="entry name" value="SpvB"/>
    <property type="match status" value="1"/>
</dbReference>